<dbReference type="SUPFAM" id="SSF51412">
    <property type="entry name" value="Inosine monophosphate dehydrogenase (IMPDH)"/>
    <property type="match status" value="1"/>
</dbReference>
<proteinExistence type="predicted"/>
<dbReference type="InterPro" id="IPR013785">
    <property type="entry name" value="Aldolase_TIM"/>
</dbReference>
<keyword evidence="1" id="KW-0285">Flavoprotein</keyword>
<keyword evidence="3" id="KW-0560">Oxidoreductase</keyword>
<accession>A0A1H2ZBY3</accession>
<dbReference type="Gene3D" id="3.20.20.70">
    <property type="entry name" value="Aldolase class I"/>
    <property type="match status" value="1"/>
</dbReference>
<dbReference type="RefSeq" id="WP_016419274.1">
    <property type="nucleotide sequence ID" value="NZ_FNND01000009.1"/>
</dbReference>
<evidence type="ECO:0000313" key="5">
    <source>
        <dbReference type="Proteomes" id="UP000182771"/>
    </source>
</evidence>
<dbReference type="GeneID" id="85018190"/>
<comment type="caution">
    <text evidence="4">The sequence shown here is derived from an EMBL/GenBank/DDBJ whole genome shotgun (WGS) entry which is preliminary data.</text>
</comment>
<reference evidence="4 5" key="1">
    <citation type="submission" date="2016-10" db="EMBL/GenBank/DDBJ databases">
        <authorList>
            <person name="Varghese N."/>
            <person name="Submissions S."/>
        </authorList>
    </citation>
    <scope>NUCLEOTIDE SEQUENCE [LARGE SCALE GENOMIC DNA]</scope>
    <source>
        <strain evidence="4 5">DSM 11449</strain>
    </source>
</reference>
<dbReference type="PANTHER" id="PTHR32332:SF20">
    <property type="entry name" value="2-NITROPROPANE DIOXYGENASE-LIKE PROTEIN"/>
    <property type="match status" value="1"/>
</dbReference>
<dbReference type="OrthoDB" id="9778912at2"/>
<dbReference type="GO" id="GO:0018580">
    <property type="term" value="F:nitronate monooxygenase activity"/>
    <property type="evidence" value="ECO:0007669"/>
    <property type="project" value="InterPro"/>
</dbReference>
<dbReference type="Pfam" id="PF03060">
    <property type="entry name" value="NMO"/>
    <property type="match status" value="2"/>
</dbReference>
<evidence type="ECO:0000256" key="1">
    <source>
        <dbReference type="ARBA" id="ARBA00022630"/>
    </source>
</evidence>
<protein>
    <submittedName>
        <fullName evidence="4">Enoyl-[acyl-carrier protein] reductase II</fullName>
    </submittedName>
</protein>
<dbReference type="AlphaFoldDB" id="A0A1H2ZBY3"/>
<dbReference type="EMBL" id="FNND01000009">
    <property type="protein sequence ID" value="SDX14344.1"/>
    <property type="molecule type" value="Genomic_DNA"/>
</dbReference>
<dbReference type="CDD" id="cd04730">
    <property type="entry name" value="NPD_like"/>
    <property type="match status" value="1"/>
</dbReference>
<evidence type="ECO:0000256" key="3">
    <source>
        <dbReference type="ARBA" id="ARBA00023002"/>
    </source>
</evidence>
<evidence type="ECO:0000313" key="4">
    <source>
        <dbReference type="EMBL" id="SDX14344.1"/>
    </source>
</evidence>
<keyword evidence="2" id="KW-0288">FMN</keyword>
<dbReference type="PANTHER" id="PTHR32332">
    <property type="entry name" value="2-NITROPROPANE DIOXYGENASE"/>
    <property type="match status" value="1"/>
</dbReference>
<dbReference type="InterPro" id="IPR004136">
    <property type="entry name" value="NMO"/>
</dbReference>
<evidence type="ECO:0000256" key="2">
    <source>
        <dbReference type="ARBA" id="ARBA00022643"/>
    </source>
</evidence>
<name>A0A1H2ZBY3_9FLAO</name>
<sequence>MKTRITTLLGIEHPIIQGGMIWASQWQLVTAVSNAGGLGLLGSGSMSAEELRTQIRQCKAHTSKPFGVNVPIMYANSAQTMEVIMDEGVSVVFTSAGNPALWTDKLHEKGMKVVHVVSSSKFALKAQAAGVDAVVAEGFEAGGHNGREETTTLVLVPEVCRKVTIPVIAAGGIATGSAMYATMALGAQGVQMGSRFIATEEASVHSLFKQEVLKAKEGDTVLTLKELSPVRLLKNPFYEQVEALYQQREATPENLKQLLGKGRTKLGMYDGDLKEGELEIGQVSSLIEEVKTVKEVFEEVLAEFQQTRNLMINATND</sequence>
<keyword evidence="5" id="KW-1185">Reference proteome</keyword>
<dbReference type="Proteomes" id="UP000182771">
    <property type="component" value="Unassembled WGS sequence"/>
</dbReference>
<organism evidence="4 5">
    <name type="scientific">Capnocytophaga granulosa</name>
    <dbReference type="NCBI Taxonomy" id="45242"/>
    <lineage>
        <taxon>Bacteria</taxon>
        <taxon>Pseudomonadati</taxon>
        <taxon>Bacteroidota</taxon>
        <taxon>Flavobacteriia</taxon>
        <taxon>Flavobacteriales</taxon>
        <taxon>Flavobacteriaceae</taxon>
        <taxon>Capnocytophaga</taxon>
    </lineage>
</organism>
<gene>
    <name evidence="4" type="ORF">SAMN05444420_10972</name>
</gene>